<evidence type="ECO:0000259" key="7">
    <source>
        <dbReference type="PROSITE" id="PS51746"/>
    </source>
</evidence>
<gene>
    <name evidence="8" type="ORF">TrLO_g4142</name>
</gene>
<feature type="region of interest" description="Disordered" evidence="6">
    <location>
        <begin position="251"/>
        <end position="329"/>
    </location>
</feature>
<dbReference type="CDD" id="cd00143">
    <property type="entry name" value="PP2Cc"/>
    <property type="match status" value="1"/>
</dbReference>
<comment type="caution">
    <text evidence="8">The sequence shown here is derived from an EMBL/GenBank/DDBJ whole genome shotgun (WGS) entry which is preliminary data.</text>
</comment>
<evidence type="ECO:0000256" key="4">
    <source>
        <dbReference type="ARBA" id="ARBA00022912"/>
    </source>
</evidence>
<evidence type="ECO:0000256" key="6">
    <source>
        <dbReference type="SAM" id="MobiDB-lite"/>
    </source>
</evidence>
<comment type="subcellular location">
    <subcellularLocation>
        <location evidence="1">Membrane</location>
        <topology evidence="1">Peripheral membrane protein</topology>
    </subcellularLocation>
</comment>
<feature type="region of interest" description="Disordered" evidence="6">
    <location>
        <begin position="1"/>
        <end position="33"/>
    </location>
</feature>
<evidence type="ECO:0000256" key="5">
    <source>
        <dbReference type="RuleBase" id="RU003465"/>
    </source>
</evidence>
<dbReference type="AlphaFoldDB" id="A0A9W7FN75"/>
<dbReference type="PROSITE" id="PS01032">
    <property type="entry name" value="PPM_1"/>
    <property type="match status" value="1"/>
</dbReference>
<dbReference type="InterPro" id="IPR000222">
    <property type="entry name" value="PP2C_BS"/>
</dbReference>
<dbReference type="OrthoDB" id="10264738at2759"/>
<dbReference type="GO" id="GO:0046872">
    <property type="term" value="F:metal ion binding"/>
    <property type="evidence" value="ECO:0007669"/>
    <property type="project" value="UniProtKB-KW"/>
</dbReference>
<dbReference type="GO" id="GO:0016020">
    <property type="term" value="C:membrane"/>
    <property type="evidence" value="ECO:0007669"/>
    <property type="project" value="UniProtKB-SubCell"/>
</dbReference>
<evidence type="ECO:0000313" key="8">
    <source>
        <dbReference type="EMBL" id="GMI15085.1"/>
    </source>
</evidence>
<organism evidence="8 9">
    <name type="scientific">Triparma laevis f. longispina</name>
    <dbReference type="NCBI Taxonomy" id="1714387"/>
    <lineage>
        <taxon>Eukaryota</taxon>
        <taxon>Sar</taxon>
        <taxon>Stramenopiles</taxon>
        <taxon>Ochrophyta</taxon>
        <taxon>Bolidophyceae</taxon>
        <taxon>Parmales</taxon>
        <taxon>Triparmaceae</taxon>
        <taxon>Triparma</taxon>
    </lineage>
</organism>
<feature type="compositionally biased region" description="Low complexity" evidence="6">
    <location>
        <begin position="267"/>
        <end position="329"/>
    </location>
</feature>
<keyword evidence="9" id="KW-1185">Reference proteome</keyword>
<evidence type="ECO:0000256" key="1">
    <source>
        <dbReference type="ARBA" id="ARBA00004170"/>
    </source>
</evidence>
<proteinExistence type="inferred from homology"/>
<dbReference type="SUPFAM" id="SSF81606">
    <property type="entry name" value="PP2C-like"/>
    <property type="match status" value="1"/>
</dbReference>
<dbReference type="Pfam" id="PF00481">
    <property type="entry name" value="PP2C"/>
    <property type="match status" value="2"/>
</dbReference>
<keyword evidence="4 5" id="KW-0904">Protein phosphatase</keyword>
<keyword evidence="3 5" id="KW-0378">Hydrolase</keyword>
<feature type="region of interest" description="Disordered" evidence="6">
    <location>
        <begin position="101"/>
        <end position="232"/>
    </location>
</feature>
<feature type="compositionally biased region" description="Basic residues" evidence="6">
    <location>
        <begin position="162"/>
        <end position="175"/>
    </location>
</feature>
<feature type="domain" description="PPM-type phosphatase" evidence="7">
    <location>
        <begin position="448"/>
        <end position="741"/>
    </location>
</feature>
<accession>A0A9W7FN75</accession>
<dbReference type="Gene3D" id="3.60.40.10">
    <property type="entry name" value="PPM-type phosphatase domain"/>
    <property type="match status" value="1"/>
</dbReference>
<feature type="compositionally biased region" description="Low complexity" evidence="6">
    <location>
        <begin position="214"/>
        <end position="226"/>
    </location>
</feature>
<dbReference type="PROSITE" id="PS51746">
    <property type="entry name" value="PPM_2"/>
    <property type="match status" value="1"/>
</dbReference>
<feature type="compositionally biased region" description="Low complexity" evidence="6">
    <location>
        <begin position="121"/>
        <end position="147"/>
    </location>
</feature>
<dbReference type="EMBL" id="BRXW01000224">
    <property type="protein sequence ID" value="GMI15085.1"/>
    <property type="molecule type" value="Genomic_DNA"/>
</dbReference>
<dbReference type="PANTHER" id="PTHR47992">
    <property type="entry name" value="PROTEIN PHOSPHATASE"/>
    <property type="match status" value="1"/>
</dbReference>
<feature type="compositionally biased region" description="Pro residues" evidence="6">
    <location>
        <begin position="1"/>
        <end position="15"/>
    </location>
</feature>
<feature type="compositionally biased region" description="Basic and acidic residues" evidence="6">
    <location>
        <begin position="357"/>
        <end position="375"/>
    </location>
</feature>
<evidence type="ECO:0000256" key="3">
    <source>
        <dbReference type="ARBA" id="ARBA00022801"/>
    </source>
</evidence>
<feature type="compositionally biased region" description="Basic and acidic residues" evidence="6">
    <location>
        <begin position="189"/>
        <end position="198"/>
    </location>
</feature>
<dbReference type="GO" id="GO:0004722">
    <property type="term" value="F:protein serine/threonine phosphatase activity"/>
    <property type="evidence" value="ECO:0007669"/>
    <property type="project" value="InterPro"/>
</dbReference>
<protein>
    <recommendedName>
        <fullName evidence="7">PPM-type phosphatase domain-containing protein</fullName>
    </recommendedName>
</protein>
<dbReference type="SMART" id="SM00332">
    <property type="entry name" value="PP2Cc"/>
    <property type="match status" value="1"/>
</dbReference>
<name>A0A9W7FN75_9STRA</name>
<evidence type="ECO:0000313" key="9">
    <source>
        <dbReference type="Proteomes" id="UP001165122"/>
    </source>
</evidence>
<dbReference type="InterPro" id="IPR001932">
    <property type="entry name" value="PPM-type_phosphatase-like_dom"/>
</dbReference>
<evidence type="ECO:0000256" key="2">
    <source>
        <dbReference type="ARBA" id="ARBA00022723"/>
    </source>
</evidence>
<sequence>MSTETPPNPDLPPLNLPLALKGTPTPSGKNAKATAGFQPNLLQAGGSNPPIKLEGGGIAIVDRRSQPPCAEISGLYSNISTDDTEPLTEDVVSEVQALHLEQGQATIPSHNSHDGSEIIESSATPSRTSRTSSSKINDTDPSSSSSSSRRHPFSTSLDFRAKPRKNKREGRRKTTTKMASLRRSFVDQSGEHHHRDPDNASETSSVMTSKGRASPVPSNPSTTPTSGSLRGRFGSMTQMQINEDGGIEANSNKKAAAKQPDAKPPHTETNPNQTTDETNTNTNLPPTTTTTTAEQNLELNARQSQRSVSSDLGSSSITSKGSKGSAKLASSLSGVMKSITSGFSKMRRPSFSIGISNKKDRRDSNSAESQPVKEARLSMHNLSIHDKRHTRNKALGTQQFLTDSSLHLGAKAAAHYQPPGEMPTRSERIAWEKLDEKPVRRVYKNFRTSCSFHTREGEHHANEDRYLTKMNVYNEPPHKRSTHLFGVFDGHGGPDCAMHLSKHFPELFIHNPSPANSPRDDKADIRKSLLRALAATSMKMEYNFCEWAIKNGDNSGACSLVVAIHDNYLAFASIGDCELLIISEEGRTVQRLNHPHRSSGEKERKRVEAAGGFVTRRRAMGVLEPSRTIGDIDVKRLCPGAIIAEPEVGIVDLKDLASRAEAAASMSNVVGGVQPTGGIREIVAVLATDGVFDVMDSYDVASNVMRSLQSKKDSKVAADILCKKAYKLGSQDDITAVVLSFQETGYFEETATTTTADVDAVVNTTTPTTGAIEKP</sequence>
<reference evidence="9" key="1">
    <citation type="journal article" date="2023" name="Commun. Biol.">
        <title>Genome analysis of Parmales, the sister group of diatoms, reveals the evolutionary specialization of diatoms from phago-mixotrophs to photoautotrophs.</title>
        <authorList>
            <person name="Ban H."/>
            <person name="Sato S."/>
            <person name="Yoshikawa S."/>
            <person name="Yamada K."/>
            <person name="Nakamura Y."/>
            <person name="Ichinomiya M."/>
            <person name="Sato N."/>
            <person name="Blanc-Mathieu R."/>
            <person name="Endo H."/>
            <person name="Kuwata A."/>
            <person name="Ogata H."/>
        </authorList>
    </citation>
    <scope>NUCLEOTIDE SEQUENCE [LARGE SCALE GENOMIC DNA]</scope>
    <source>
        <strain evidence="9">NIES 3700</strain>
    </source>
</reference>
<comment type="similarity">
    <text evidence="5">Belongs to the PP2C family.</text>
</comment>
<feature type="region of interest" description="Disordered" evidence="6">
    <location>
        <begin position="348"/>
        <end position="375"/>
    </location>
</feature>
<dbReference type="InterPro" id="IPR036457">
    <property type="entry name" value="PPM-type-like_dom_sf"/>
</dbReference>
<keyword evidence="2" id="KW-0479">Metal-binding</keyword>
<dbReference type="InterPro" id="IPR015655">
    <property type="entry name" value="PP2C"/>
</dbReference>
<dbReference type="Proteomes" id="UP001165122">
    <property type="component" value="Unassembled WGS sequence"/>
</dbReference>